<dbReference type="RefSeq" id="WP_142787515.1">
    <property type="nucleotide sequence ID" value="NZ_VHJK01000001.1"/>
</dbReference>
<comment type="caution">
    <text evidence="3">The sequence shown here is derived from an EMBL/GenBank/DDBJ whole genome shotgun (WGS) entry which is preliminary data.</text>
</comment>
<dbReference type="SUPFAM" id="SSF56300">
    <property type="entry name" value="Metallo-dependent phosphatases"/>
    <property type="match status" value="1"/>
</dbReference>
<feature type="domain" description="PhoD-like phosphatase metallophosphatase" evidence="1">
    <location>
        <begin position="146"/>
        <end position="523"/>
    </location>
</feature>
<evidence type="ECO:0000259" key="2">
    <source>
        <dbReference type="Pfam" id="PF16655"/>
    </source>
</evidence>
<dbReference type="Proteomes" id="UP000316343">
    <property type="component" value="Unassembled WGS sequence"/>
</dbReference>
<dbReference type="InterPro" id="IPR006311">
    <property type="entry name" value="TAT_signal"/>
</dbReference>
<evidence type="ECO:0000313" key="3">
    <source>
        <dbReference type="EMBL" id="TRD11249.1"/>
    </source>
</evidence>
<dbReference type="InterPro" id="IPR029052">
    <property type="entry name" value="Metallo-depent_PP-like"/>
</dbReference>
<keyword evidence="4" id="KW-1185">Reference proteome</keyword>
<evidence type="ECO:0000313" key="4">
    <source>
        <dbReference type="Proteomes" id="UP000316343"/>
    </source>
</evidence>
<dbReference type="PANTHER" id="PTHR43606:SF2">
    <property type="entry name" value="ALKALINE PHOSPHATASE FAMILY PROTEIN (AFU_ORTHOLOGUE AFUA_5G03860)"/>
    <property type="match status" value="1"/>
</dbReference>
<dbReference type="Gene3D" id="3.60.21.70">
    <property type="entry name" value="PhoD-like phosphatase"/>
    <property type="match status" value="1"/>
</dbReference>
<dbReference type="CDD" id="cd07389">
    <property type="entry name" value="MPP_PhoD"/>
    <property type="match status" value="1"/>
</dbReference>
<dbReference type="Gene3D" id="2.60.40.380">
    <property type="entry name" value="Purple acid phosphatase-like, N-terminal"/>
    <property type="match status" value="1"/>
</dbReference>
<gene>
    <name evidence="3" type="ORF">FGU71_04880</name>
</gene>
<dbReference type="PROSITE" id="PS51318">
    <property type="entry name" value="TAT"/>
    <property type="match status" value="1"/>
</dbReference>
<dbReference type="Pfam" id="PF16655">
    <property type="entry name" value="PhoD_N"/>
    <property type="match status" value="1"/>
</dbReference>
<reference evidence="3 4" key="1">
    <citation type="submission" date="2019-06" db="EMBL/GenBank/DDBJ databases">
        <title>Erythrobacter insulae sp. nov., isolated from a tidal flat.</title>
        <authorList>
            <person name="Yoon J.-H."/>
        </authorList>
    </citation>
    <scope>NUCLEOTIDE SEQUENCE [LARGE SCALE GENOMIC DNA]</scope>
    <source>
        <strain evidence="3 4">JBTF-M21</strain>
    </source>
</reference>
<dbReference type="InterPro" id="IPR018946">
    <property type="entry name" value="PhoD-like_MPP"/>
</dbReference>
<dbReference type="InterPro" id="IPR038607">
    <property type="entry name" value="PhoD-like_sf"/>
</dbReference>
<dbReference type="OrthoDB" id="327733at2"/>
<organism evidence="3 4">
    <name type="scientific">Erythrobacter insulae</name>
    <dbReference type="NCBI Taxonomy" id="2584124"/>
    <lineage>
        <taxon>Bacteria</taxon>
        <taxon>Pseudomonadati</taxon>
        <taxon>Pseudomonadota</taxon>
        <taxon>Alphaproteobacteria</taxon>
        <taxon>Sphingomonadales</taxon>
        <taxon>Erythrobacteraceae</taxon>
        <taxon>Erythrobacter/Porphyrobacter group</taxon>
        <taxon>Erythrobacter</taxon>
    </lineage>
</organism>
<dbReference type="AlphaFoldDB" id="A0A547PAS9"/>
<protein>
    <submittedName>
        <fullName evidence="3">Alkaline phosphatase</fullName>
    </submittedName>
</protein>
<dbReference type="InterPro" id="IPR052900">
    <property type="entry name" value="Phospholipid_Metab_Enz"/>
</dbReference>
<dbReference type="Pfam" id="PF09423">
    <property type="entry name" value="PhoD"/>
    <property type="match status" value="1"/>
</dbReference>
<dbReference type="InterPro" id="IPR032093">
    <property type="entry name" value="PhoD_N"/>
</dbReference>
<sequence length="553" mass="60172">MIKTDSAPMPARPTADLSRRGLFAIAGASAAIAATPASARTFGSGFTHGVASGEPQSDSVLLWTRYVGDVNGVEWLISKNADLSQPAMRGYALVKAERDYCVKANAVAALDPDTWYYYQFTAPDGTKSDIGRTRTLPEGPTSRFKMAVFSCSNFGFGYFNAYAHAAEANDCDLALHLGDYIYEYGAGTYPSPAQAHADRVLAPESEIVALADYRLRYATYRADPDLRRLHQVMPMIAIWDDHESANDSWKDGAQNHQPETEGEWSVRKAAAKRAYREWMPVSDEPYAAYDIGDLATLFRLDTRLEGRDEQFSLEKVLEGQETPASMVAALAKFRDGEWSDPKRQLMGAAQEEWLADGLKSSKMRGATWQVLVQQVLIGKLSSPADLLELLGDGVPPFIRARLMASAMASKAGLPLNMDAWDGYPAARDRVFESALAADANLLVLAGDTHNGWAFDLGHAGEKVGVELGVCSVSSPGFETYLPVAPDTMADLVVRANDELKWADTSQRGYMAVELTPSRATTEYRFMAATKTRSTSLAGTKTISTLAGSNSLSM</sequence>
<name>A0A547PAS9_9SPHN</name>
<accession>A0A547PAS9</accession>
<dbReference type="PANTHER" id="PTHR43606">
    <property type="entry name" value="PHOSPHATASE, PUTATIVE (AFU_ORTHOLOGUE AFUA_6G08710)-RELATED"/>
    <property type="match status" value="1"/>
</dbReference>
<dbReference type="EMBL" id="VHJK01000001">
    <property type="protein sequence ID" value="TRD11249.1"/>
    <property type="molecule type" value="Genomic_DNA"/>
</dbReference>
<evidence type="ECO:0000259" key="1">
    <source>
        <dbReference type="Pfam" id="PF09423"/>
    </source>
</evidence>
<feature type="domain" description="Phospholipase D N-terminal" evidence="2">
    <location>
        <begin position="48"/>
        <end position="135"/>
    </location>
</feature>
<proteinExistence type="predicted"/>